<dbReference type="AlphaFoldDB" id="A0A498HRA2"/>
<dbReference type="Proteomes" id="UP000290289">
    <property type="component" value="Chromosome 16"/>
</dbReference>
<name>A0A498HRA2_MALDO</name>
<keyword evidence="1" id="KW-0472">Membrane</keyword>
<keyword evidence="1" id="KW-1133">Transmembrane helix</keyword>
<comment type="caution">
    <text evidence="2">The sequence shown here is derived from an EMBL/GenBank/DDBJ whole genome shotgun (WGS) entry which is preliminary data.</text>
</comment>
<gene>
    <name evidence="2" type="ORF">DVH24_025182</name>
</gene>
<evidence type="ECO:0000256" key="1">
    <source>
        <dbReference type="SAM" id="Phobius"/>
    </source>
</evidence>
<evidence type="ECO:0000313" key="2">
    <source>
        <dbReference type="EMBL" id="RXH71681.1"/>
    </source>
</evidence>
<reference evidence="2 3" key="1">
    <citation type="submission" date="2018-10" db="EMBL/GenBank/DDBJ databases">
        <title>A high-quality apple genome assembly.</title>
        <authorList>
            <person name="Hu J."/>
        </authorList>
    </citation>
    <scope>NUCLEOTIDE SEQUENCE [LARGE SCALE GENOMIC DNA]</scope>
    <source>
        <strain evidence="3">cv. HFTH1</strain>
        <tissue evidence="2">Young leaf</tissue>
    </source>
</reference>
<proteinExistence type="predicted"/>
<sequence>MLDSFPSLISTPLTGMPKFPRGQVLCGFGQMLVPLVVVGKTFVAMVVAVNAFYAWRIEIMYG</sequence>
<evidence type="ECO:0000313" key="3">
    <source>
        <dbReference type="Proteomes" id="UP000290289"/>
    </source>
</evidence>
<keyword evidence="3" id="KW-1185">Reference proteome</keyword>
<dbReference type="EMBL" id="RDQH01000342">
    <property type="protein sequence ID" value="RXH71681.1"/>
    <property type="molecule type" value="Genomic_DNA"/>
</dbReference>
<protein>
    <submittedName>
        <fullName evidence="2">Uncharacterized protein</fullName>
    </submittedName>
</protein>
<accession>A0A498HRA2</accession>
<organism evidence="2 3">
    <name type="scientific">Malus domestica</name>
    <name type="common">Apple</name>
    <name type="synonym">Pyrus malus</name>
    <dbReference type="NCBI Taxonomy" id="3750"/>
    <lineage>
        <taxon>Eukaryota</taxon>
        <taxon>Viridiplantae</taxon>
        <taxon>Streptophyta</taxon>
        <taxon>Embryophyta</taxon>
        <taxon>Tracheophyta</taxon>
        <taxon>Spermatophyta</taxon>
        <taxon>Magnoliopsida</taxon>
        <taxon>eudicotyledons</taxon>
        <taxon>Gunneridae</taxon>
        <taxon>Pentapetalae</taxon>
        <taxon>rosids</taxon>
        <taxon>fabids</taxon>
        <taxon>Rosales</taxon>
        <taxon>Rosaceae</taxon>
        <taxon>Amygdaloideae</taxon>
        <taxon>Maleae</taxon>
        <taxon>Malus</taxon>
    </lineage>
</organism>
<keyword evidence="1" id="KW-0812">Transmembrane</keyword>
<feature type="transmembrane region" description="Helical" evidence="1">
    <location>
        <begin position="31"/>
        <end position="55"/>
    </location>
</feature>